<accession>A0A4Y2NPZ1</accession>
<dbReference type="Proteomes" id="UP000499080">
    <property type="component" value="Unassembled WGS sequence"/>
</dbReference>
<reference evidence="13 14" key="1">
    <citation type="journal article" date="2019" name="Sci. Rep.">
        <title>Orb-weaving spider Araneus ventricosus genome elucidates the spidroin gene catalogue.</title>
        <authorList>
            <person name="Kono N."/>
            <person name="Nakamura H."/>
            <person name="Ohtoshi R."/>
            <person name="Moran D.A.P."/>
            <person name="Shinohara A."/>
            <person name="Yoshida Y."/>
            <person name="Fujiwara M."/>
            <person name="Mori M."/>
            <person name="Tomita M."/>
            <person name="Arakawa K."/>
        </authorList>
    </citation>
    <scope>NUCLEOTIDE SEQUENCE [LARGE SCALE GENOMIC DNA]</scope>
</reference>
<keyword evidence="14" id="KW-1185">Reference proteome</keyword>
<dbReference type="PANTHER" id="PTHR46118:SF4">
    <property type="entry name" value="PROTEIN ABHD11"/>
    <property type="match status" value="1"/>
</dbReference>
<dbReference type="Pfam" id="PF00561">
    <property type="entry name" value="Abhydrolase_1"/>
    <property type="match status" value="1"/>
</dbReference>
<sequence length="180" mass="20339">AYNLDARNHGDSEWSDEFDFDLNAEDLLHFIDEKNFPKVVIIGHSMGGLTGIKAALKEPERIEMLFVEEKFVKKVPQAFMDEALSYMNVWREAEKFIPPGVDKEGADNFITEYVLRKTRPQNIGSDMSAIQDLPGKFTGKFSRSTLKNSKPAICLRDHGIDVLGKIKFGVKDDPKISDCI</sequence>
<comment type="catalytic activity">
    <reaction evidence="10">
        <text>1-octadecanoyl-2-(9Z-octadecenoyl)-sn-glycerol + H2O = 2-(9Z-octadecenoyl)-glycerol + octadecanoate + H(+)</text>
        <dbReference type="Rhea" id="RHEA:77103"/>
        <dbReference type="ChEBI" id="CHEBI:15377"/>
        <dbReference type="ChEBI" id="CHEBI:15378"/>
        <dbReference type="ChEBI" id="CHEBI:25629"/>
        <dbReference type="ChEBI" id="CHEBI:73990"/>
        <dbReference type="ChEBI" id="CHEBI:75468"/>
    </reaction>
</comment>
<evidence type="ECO:0000313" key="13">
    <source>
        <dbReference type="EMBL" id="GBN40699.1"/>
    </source>
</evidence>
<dbReference type="EMBL" id="BGPR01009543">
    <property type="protein sequence ID" value="GBN40699.1"/>
    <property type="molecule type" value="Genomic_DNA"/>
</dbReference>
<evidence type="ECO:0000256" key="4">
    <source>
        <dbReference type="ARBA" id="ARBA00042703"/>
    </source>
</evidence>
<name>A0A4Y2NPZ1_ARAVE</name>
<dbReference type="AlphaFoldDB" id="A0A4Y2NPZ1"/>
<evidence type="ECO:0000256" key="2">
    <source>
        <dbReference type="ARBA" id="ARBA00022801"/>
    </source>
</evidence>
<evidence type="ECO:0000313" key="14">
    <source>
        <dbReference type="Proteomes" id="UP000499080"/>
    </source>
</evidence>
<evidence type="ECO:0000256" key="10">
    <source>
        <dbReference type="ARBA" id="ARBA00048513"/>
    </source>
</evidence>
<comment type="catalytic activity">
    <reaction evidence="9">
        <text>1,2-didecanoylglycerol + H2O = decanoylglycerol + decanoate + H(+)</text>
        <dbReference type="Rhea" id="RHEA:48596"/>
        <dbReference type="ChEBI" id="CHEBI:11152"/>
        <dbReference type="ChEBI" id="CHEBI:15377"/>
        <dbReference type="ChEBI" id="CHEBI:15378"/>
        <dbReference type="ChEBI" id="CHEBI:27689"/>
        <dbReference type="ChEBI" id="CHEBI:90605"/>
    </reaction>
</comment>
<dbReference type="OrthoDB" id="6421323at2759"/>
<evidence type="ECO:0000256" key="9">
    <source>
        <dbReference type="ARBA" id="ARBA00048504"/>
    </source>
</evidence>
<comment type="similarity">
    <text evidence="1">Belongs to the AB hydrolase superfamily.</text>
</comment>
<protein>
    <recommendedName>
        <fullName evidence="7">sn-1-specific diacylglycerol lipase ABHD11</fullName>
        <ecNumber evidence="3">3.1.1.116</ecNumber>
    </recommendedName>
    <alternativeName>
        <fullName evidence="4">Alpha/beta hydrolase domain-containing protein 11</fullName>
    </alternativeName>
</protein>
<dbReference type="Gene3D" id="3.40.50.1820">
    <property type="entry name" value="alpha/beta hydrolase"/>
    <property type="match status" value="1"/>
</dbReference>
<dbReference type="EC" id="3.1.1.116" evidence="3"/>
<keyword evidence="2" id="KW-0378">Hydrolase</keyword>
<evidence type="ECO:0000259" key="12">
    <source>
        <dbReference type="Pfam" id="PF00561"/>
    </source>
</evidence>
<evidence type="ECO:0000256" key="5">
    <source>
        <dbReference type="ARBA" id="ARBA00043667"/>
    </source>
</evidence>
<gene>
    <name evidence="13" type="ORF">AVEN_182431_1</name>
</gene>
<evidence type="ECO:0000256" key="1">
    <source>
        <dbReference type="ARBA" id="ARBA00008645"/>
    </source>
</evidence>
<feature type="domain" description="AB hydrolase-1" evidence="12">
    <location>
        <begin position="4"/>
        <end position="101"/>
    </location>
</feature>
<comment type="catalytic activity">
    <reaction evidence="6">
        <text>a 1,3-diacyl-sn-glycerol + H2O = a 1-acyl-sn-glycerol + a fatty acid + H(+)</text>
        <dbReference type="Rhea" id="RHEA:38503"/>
        <dbReference type="ChEBI" id="CHEBI:15377"/>
        <dbReference type="ChEBI" id="CHEBI:15378"/>
        <dbReference type="ChEBI" id="CHEBI:28868"/>
        <dbReference type="ChEBI" id="CHEBI:64683"/>
        <dbReference type="ChEBI" id="CHEBI:77272"/>
    </reaction>
</comment>
<dbReference type="InterPro" id="IPR000073">
    <property type="entry name" value="AB_hydrolase_1"/>
</dbReference>
<evidence type="ECO:0000256" key="11">
    <source>
        <dbReference type="ARBA" id="ARBA00048919"/>
    </source>
</evidence>
<comment type="catalytic activity">
    <reaction evidence="11">
        <text>1-octadecanoyl-2-(5Z,8Z,11Z,14Z-eicosatetraenoyl)-sn-glycerol + H2O = 2-(5Z,8Z,11Z,14Z-eicosatetraenoyl)-glycerol + octadecanoate + H(+)</text>
        <dbReference type="Rhea" id="RHEA:38507"/>
        <dbReference type="ChEBI" id="CHEBI:15377"/>
        <dbReference type="ChEBI" id="CHEBI:15378"/>
        <dbReference type="ChEBI" id="CHEBI:25629"/>
        <dbReference type="ChEBI" id="CHEBI:52392"/>
        <dbReference type="ChEBI" id="CHEBI:75728"/>
    </reaction>
</comment>
<dbReference type="GO" id="GO:0052689">
    <property type="term" value="F:carboxylic ester hydrolase activity"/>
    <property type="evidence" value="ECO:0007669"/>
    <property type="project" value="TreeGrafter"/>
</dbReference>
<evidence type="ECO:0000256" key="8">
    <source>
        <dbReference type="ARBA" id="ARBA00048283"/>
    </source>
</evidence>
<evidence type="ECO:0000256" key="6">
    <source>
        <dbReference type="ARBA" id="ARBA00043742"/>
    </source>
</evidence>
<comment type="catalytic activity">
    <reaction evidence="5">
        <text>a 1,2-diacyl-sn-glycerol + H2O = a 2-acylglycerol + a fatty acid + H(+)</text>
        <dbReference type="Rhea" id="RHEA:33275"/>
        <dbReference type="ChEBI" id="CHEBI:15377"/>
        <dbReference type="ChEBI" id="CHEBI:15378"/>
        <dbReference type="ChEBI" id="CHEBI:17389"/>
        <dbReference type="ChEBI" id="CHEBI:17815"/>
        <dbReference type="ChEBI" id="CHEBI:28868"/>
        <dbReference type="EC" id="3.1.1.116"/>
    </reaction>
</comment>
<proteinExistence type="inferred from homology"/>
<dbReference type="InterPro" id="IPR029058">
    <property type="entry name" value="AB_hydrolase_fold"/>
</dbReference>
<dbReference type="PANTHER" id="PTHR46118">
    <property type="entry name" value="PROTEIN ABHD11"/>
    <property type="match status" value="1"/>
</dbReference>
<comment type="catalytic activity">
    <reaction evidence="8">
        <text>1-octadecanoyl-2-(4Z,7Z,10Z,13Z,16Z,19Z-docosahexaenoyl)-sn-glycerol + H2O = 2-(4Z,7Z,10Z,13Z,16Z,19Z-docosahexaenoyl)-glycerol + octadecanoate + H(+)</text>
        <dbReference type="Rhea" id="RHEA:77107"/>
        <dbReference type="ChEBI" id="CHEBI:15377"/>
        <dbReference type="ChEBI" id="CHEBI:15378"/>
        <dbReference type="ChEBI" id="CHEBI:25629"/>
        <dbReference type="ChEBI" id="CHEBI:77129"/>
        <dbReference type="ChEBI" id="CHEBI:186738"/>
    </reaction>
</comment>
<evidence type="ECO:0000256" key="7">
    <source>
        <dbReference type="ARBA" id="ARBA00044064"/>
    </source>
</evidence>
<feature type="non-terminal residue" evidence="13">
    <location>
        <position position="1"/>
    </location>
</feature>
<comment type="caution">
    <text evidence="13">The sequence shown here is derived from an EMBL/GenBank/DDBJ whole genome shotgun (WGS) entry which is preliminary data.</text>
</comment>
<evidence type="ECO:0000256" key="3">
    <source>
        <dbReference type="ARBA" id="ARBA00026104"/>
    </source>
</evidence>
<dbReference type="SUPFAM" id="SSF53474">
    <property type="entry name" value="alpha/beta-Hydrolases"/>
    <property type="match status" value="1"/>
</dbReference>
<dbReference type="GO" id="GO:0005739">
    <property type="term" value="C:mitochondrion"/>
    <property type="evidence" value="ECO:0007669"/>
    <property type="project" value="TreeGrafter"/>
</dbReference>
<organism evidence="13 14">
    <name type="scientific">Araneus ventricosus</name>
    <name type="common">Orbweaver spider</name>
    <name type="synonym">Epeira ventricosa</name>
    <dbReference type="NCBI Taxonomy" id="182803"/>
    <lineage>
        <taxon>Eukaryota</taxon>
        <taxon>Metazoa</taxon>
        <taxon>Ecdysozoa</taxon>
        <taxon>Arthropoda</taxon>
        <taxon>Chelicerata</taxon>
        <taxon>Arachnida</taxon>
        <taxon>Araneae</taxon>
        <taxon>Araneomorphae</taxon>
        <taxon>Entelegynae</taxon>
        <taxon>Araneoidea</taxon>
        <taxon>Araneidae</taxon>
        <taxon>Araneus</taxon>
    </lineage>
</organism>